<evidence type="ECO:0000259" key="4">
    <source>
        <dbReference type="PROSITE" id="PS50002"/>
    </source>
</evidence>
<proteinExistence type="predicted"/>
<protein>
    <recommendedName>
        <fullName evidence="4">SH3 domain-containing protein</fullName>
    </recommendedName>
</protein>
<feature type="domain" description="SH3" evidence="4">
    <location>
        <begin position="268"/>
        <end position="331"/>
    </location>
</feature>
<evidence type="ECO:0000256" key="2">
    <source>
        <dbReference type="PROSITE-ProRule" id="PRU00192"/>
    </source>
</evidence>
<dbReference type="InterPro" id="IPR001452">
    <property type="entry name" value="SH3_domain"/>
</dbReference>
<feature type="region of interest" description="Disordered" evidence="3">
    <location>
        <begin position="404"/>
        <end position="432"/>
    </location>
</feature>
<feature type="compositionally biased region" description="Basic and acidic residues" evidence="3">
    <location>
        <begin position="149"/>
        <end position="173"/>
    </location>
</feature>
<feature type="region of interest" description="Disordered" evidence="3">
    <location>
        <begin position="33"/>
        <end position="270"/>
    </location>
</feature>
<gene>
    <name evidence="5" type="ORF">GSOID_T00025223001</name>
</gene>
<keyword evidence="1 2" id="KW-0728">SH3 domain</keyword>
<feature type="compositionally biased region" description="Acidic residues" evidence="3">
    <location>
        <begin position="217"/>
        <end position="228"/>
    </location>
</feature>
<accession>E4Y6S5</accession>
<feature type="compositionally biased region" description="Basic and acidic residues" evidence="3">
    <location>
        <begin position="87"/>
        <end position="109"/>
    </location>
</feature>
<dbReference type="Proteomes" id="UP000011014">
    <property type="component" value="Unassembled WGS sequence"/>
</dbReference>
<feature type="compositionally biased region" description="Basic and acidic residues" evidence="3">
    <location>
        <begin position="229"/>
        <end position="256"/>
    </location>
</feature>
<feature type="compositionally biased region" description="Basic residues" evidence="3">
    <location>
        <begin position="423"/>
        <end position="432"/>
    </location>
</feature>
<reference evidence="5" key="1">
    <citation type="journal article" date="2010" name="Science">
        <title>Plasticity of animal genome architecture unmasked by rapid evolution of a pelagic tunicate.</title>
        <authorList>
            <person name="Denoeud F."/>
            <person name="Henriet S."/>
            <person name="Mungpakdee S."/>
            <person name="Aury J.M."/>
            <person name="Da Silva C."/>
            <person name="Brinkmann H."/>
            <person name="Mikhaleva J."/>
            <person name="Olsen L.C."/>
            <person name="Jubin C."/>
            <person name="Canestro C."/>
            <person name="Bouquet J.M."/>
            <person name="Danks G."/>
            <person name="Poulain J."/>
            <person name="Campsteijn C."/>
            <person name="Adamski M."/>
            <person name="Cross I."/>
            <person name="Yadetie F."/>
            <person name="Muffato M."/>
            <person name="Louis A."/>
            <person name="Butcher S."/>
            <person name="Tsagkogeorga G."/>
            <person name="Konrad A."/>
            <person name="Singh S."/>
            <person name="Jensen M.F."/>
            <person name="Cong E.H."/>
            <person name="Eikeseth-Otteraa H."/>
            <person name="Noel B."/>
            <person name="Anthouard V."/>
            <person name="Porcel B.M."/>
            <person name="Kachouri-Lafond R."/>
            <person name="Nishino A."/>
            <person name="Ugolini M."/>
            <person name="Chourrout P."/>
            <person name="Nishida H."/>
            <person name="Aasland R."/>
            <person name="Huzurbazar S."/>
            <person name="Westhof E."/>
            <person name="Delsuc F."/>
            <person name="Lehrach H."/>
            <person name="Reinhardt R."/>
            <person name="Weissenbach J."/>
            <person name="Roy S.W."/>
            <person name="Artiguenave F."/>
            <person name="Postlethwait J.H."/>
            <person name="Manak J.R."/>
            <person name="Thompson E.M."/>
            <person name="Jaillon O."/>
            <person name="Du Pasquier L."/>
            <person name="Boudinot P."/>
            <person name="Liberles D.A."/>
            <person name="Volff J.N."/>
            <person name="Philippe H."/>
            <person name="Lenhard B."/>
            <person name="Roest Crollius H."/>
            <person name="Wincker P."/>
            <person name="Chourrout D."/>
        </authorList>
    </citation>
    <scope>NUCLEOTIDE SEQUENCE [LARGE SCALE GENOMIC DNA]</scope>
</reference>
<dbReference type="AlphaFoldDB" id="E4Y6S5"/>
<evidence type="ECO:0000313" key="5">
    <source>
        <dbReference type="EMBL" id="CBY31325.1"/>
    </source>
</evidence>
<feature type="compositionally biased region" description="Low complexity" evidence="3">
    <location>
        <begin position="134"/>
        <end position="143"/>
    </location>
</feature>
<dbReference type="PROSITE" id="PS50002">
    <property type="entry name" value="SH3"/>
    <property type="match status" value="1"/>
</dbReference>
<dbReference type="SUPFAM" id="SSF50044">
    <property type="entry name" value="SH3-domain"/>
    <property type="match status" value="1"/>
</dbReference>
<dbReference type="EMBL" id="FN654299">
    <property type="protein sequence ID" value="CBY31325.1"/>
    <property type="molecule type" value="Genomic_DNA"/>
</dbReference>
<feature type="compositionally biased region" description="Polar residues" evidence="3">
    <location>
        <begin position="193"/>
        <end position="210"/>
    </location>
</feature>
<feature type="compositionally biased region" description="Basic and acidic residues" evidence="3">
    <location>
        <begin position="404"/>
        <end position="422"/>
    </location>
</feature>
<sequence length="432" mass="49035">MARSVMLEKALHKQFRRPIQLIGAAKKQIVSKTAAAKPQHDASAKIEIDTKEPVLEKTEDVDFDMTLPEVKIPLETSDSSSDSDDSDGQKEFEEEILGEKIEENKPKEQEEVEISTQEEPTLNEIPKKQEISRENSSIGSSDDSSVDFDPEKELQKSLTEKVENNEQESKDETSPPPKPRRLSLVPSPIQLRAQKTLSVDSQGSILTQDSQSKEEFALDENSSDETEIKEENLDKTPDTQKSEKSTTENKEDSKKEAPKKKAPKNAGMTFREVRKHYGVVNSKIKNELKLQKGDRVHIVNFSEEQEVFEIRIPRTDENGNFPKKYLNFEEKLVRYESGSFYNVAFSYEPNTDKLLPLKRDEEIQILQIPENGKYILGKNKSGKEGQLLLEDLCDDLLKAGRVPEGAREPKKLEAPKAAPKSEKPKKRRCILL</sequence>
<name>E4Y6S5_OIKDI</name>
<organism evidence="5">
    <name type="scientific">Oikopleura dioica</name>
    <name type="common">Tunicate</name>
    <dbReference type="NCBI Taxonomy" id="34765"/>
    <lineage>
        <taxon>Eukaryota</taxon>
        <taxon>Metazoa</taxon>
        <taxon>Chordata</taxon>
        <taxon>Tunicata</taxon>
        <taxon>Appendicularia</taxon>
        <taxon>Copelata</taxon>
        <taxon>Oikopleuridae</taxon>
        <taxon>Oikopleura</taxon>
    </lineage>
</organism>
<evidence type="ECO:0000256" key="3">
    <source>
        <dbReference type="SAM" id="MobiDB-lite"/>
    </source>
</evidence>
<dbReference type="InterPro" id="IPR036028">
    <property type="entry name" value="SH3-like_dom_sf"/>
</dbReference>
<evidence type="ECO:0000256" key="1">
    <source>
        <dbReference type="ARBA" id="ARBA00022443"/>
    </source>
</evidence>
<feature type="compositionally biased region" description="Basic and acidic residues" evidence="3">
    <location>
        <begin position="38"/>
        <end position="60"/>
    </location>
</feature>